<sequence>MEDPPWRCSVACEQTELRQLEAVSPWRCSSNSFGMSKKKSGEDLLFLRVRPDHTPPKWLSFGALRHRTRGHRPTPPSPSVPETGGLGLLLRLAEVSRGLAGWARRRPDSWAAEVALGGPGTVRSHPPPPGRRGTIPPISSWSMGPWAPGPLAEGRLAWAAPGWIRGRLAADGCRWRSLRCLPAPPLAVAAVQGELVLGWLSSPRLVAPVQLGQPFRVPSWSEEPHIGRQCGRVRPDHTPPKWLSFGALRHRTRSTMDEETEKGGPPSKTTLSGEHGRHSRAKSPEQQERADSPGPSCVSMKSDQSMDRPVKFKDGNLSIEKRRVQQERADSPGPSCVSMKSDMSKGLPVNFKDGNPSIEKRRVQQERADSPGPSCVSMKSDMSKGLPVNFKDGNPSIEKRRVQQERADSPGPSCVSMKSDQSMDRPVKFKDGNPSIEKRRVQQERADSPGPSCVSMKSDMSKGLPVNFKDGNPSIEKRRVQQERADSPVPSCVSMKSERSMHYPPVVKHGHPSREKR</sequence>
<feature type="compositionally biased region" description="Basic and acidic residues" evidence="1">
    <location>
        <begin position="475"/>
        <end position="486"/>
    </location>
</feature>
<feature type="compositionally biased region" description="Basic and acidic residues" evidence="1">
    <location>
        <begin position="304"/>
        <end position="330"/>
    </location>
</feature>
<dbReference type="Proteomes" id="UP001174136">
    <property type="component" value="Unassembled WGS sequence"/>
</dbReference>
<evidence type="ECO:0000313" key="3">
    <source>
        <dbReference type="Proteomes" id="UP001174136"/>
    </source>
</evidence>
<feature type="compositionally biased region" description="Basic and acidic residues" evidence="1">
    <location>
        <begin position="397"/>
        <end position="408"/>
    </location>
</feature>
<feature type="compositionally biased region" description="Basic and acidic residues" evidence="1">
    <location>
        <begin position="358"/>
        <end position="369"/>
    </location>
</feature>
<accession>A0AA47PAE1</accession>
<reference evidence="2" key="1">
    <citation type="journal article" date="2023" name="Front. Mar. Sci.">
        <title>A new Merluccius polli reference genome to investigate the effects of global change in West African waters.</title>
        <authorList>
            <person name="Mateo J.L."/>
            <person name="Blanco-Fernandez C."/>
            <person name="Garcia-Vazquez E."/>
            <person name="Machado-Schiaffino G."/>
        </authorList>
    </citation>
    <scope>NUCLEOTIDE SEQUENCE</scope>
    <source>
        <strain evidence="2">C29</strain>
        <tissue evidence="2">Fin</tissue>
    </source>
</reference>
<comment type="caution">
    <text evidence="2">The sequence shown here is derived from an EMBL/GenBank/DDBJ whole genome shotgun (WGS) entry which is preliminary data.</text>
</comment>
<feature type="compositionally biased region" description="Basic residues" evidence="1">
    <location>
        <begin position="508"/>
        <end position="517"/>
    </location>
</feature>
<keyword evidence="3" id="KW-1185">Reference proteome</keyword>
<dbReference type="EMBL" id="JAOPHQ010000866">
    <property type="protein sequence ID" value="KAK0153108.1"/>
    <property type="molecule type" value="Genomic_DNA"/>
</dbReference>
<dbReference type="AlphaFoldDB" id="A0AA47PAE1"/>
<evidence type="ECO:0000256" key="1">
    <source>
        <dbReference type="SAM" id="MobiDB-lite"/>
    </source>
</evidence>
<protein>
    <submittedName>
        <fullName evidence="2">Uncharacterized protein</fullName>
    </submittedName>
</protein>
<name>A0AA47PAE1_MERPO</name>
<evidence type="ECO:0000313" key="2">
    <source>
        <dbReference type="EMBL" id="KAK0153108.1"/>
    </source>
</evidence>
<feature type="compositionally biased region" description="Basic and acidic residues" evidence="1">
    <location>
        <begin position="421"/>
        <end position="447"/>
    </location>
</feature>
<proteinExistence type="predicted"/>
<feature type="compositionally biased region" description="Basic and acidic residues" evidence="1">
    <location>
        <begin position="282"/>
        <end position="291"/>
    </location>
</feature>
<organism evidence="2 3">
    <name type="scientific">Merluccius polli</name>
    <name type="common">Benguela hake</name>
    <name type="synonym">Merluccius cadenati</name>
    <dbReference type="NCBI Taxonomy" id="89951"/>
    <lineage>
        <taxon>Eukaryota</taxon>
        <taxon>Metazoa</taxon>
        <taxon>Chordata</taxon>
        <taxon>Craniata</taxon>
        <taxon>Vertebrata</taxon>
        <taxon>Euteleostomi</taxon>
        <taxon>Actinopterygii</taxon>
        <taxon>Neopterygii</taxon>
        <taxon>Teleostei</taxon>
        <taxon>Neoteleostei</taxon>
        <taxon>Acanthomorphata</taxon>
        <taxon>Zeiogadaria</taxon>
        <taxon>Gadariae</taxon>
        <taxon>Gadiformes</taxon>
        <taxon>Gadoidei</taxon>
        <taxon>Merlucciidae</taxon>
        <taxon>Merluccius</taxon>
    </lineage>
</organism>
<feature type="region of interest" description="Disordered" evidence="1">
    <location>
        <begin position="229"/>
        <end position="517"/>
    </location>
</feature>
<gene>
    <name evidence="2" type="ORF">N1851_005212</name>
</gene>